<dbReference type="EMBL" id="QZCW01000001">
    <property type="protein sequence ID" value="MCW5321007.1"/>
    <property type="molecule type" value="Genomic_DNA"/>
</dbReference>
<organism evidence="2 3">
    <name type="scientific">Verminephrobacter aporrectodeae subsp. tuberculatae</name>
    <dbReference type="NCBI Taxonomy" id="1110392"/>
    <lineage>
        <taxon>Bacteria</taxon>
        <taxon>Pseudomonadati</taxon>
        <taxon>Pseudomonadota</taxon>
        <taxon>Betaproteobacteria</taxon>
        <taxon>Burkholderiales</taxon>
        <taxon>Comamonadaceae</taxon>
        <taxon>Verminephrobacter</taxon>
    </lineage>
</organism>
<dbReference type="PROSITE" id="PS51257">
    <property type="entry name" value="PROKAR_LIPOPROTEIN"/>
    <property type="match status" value="1"/>
</dbReference>
<evidence type="ECO:0008006" key="4">
    <source>
        <dbReference type="Google" id="ProtNLM"/>
    </source>
</evidence>
<gene>
    <name evidence="2" type="ORF">D5039_07470</name>
</gene>
<feature type="chain" id="PRO_5045524964" description="Lipoprotein" evidence="1">
    <location>
        <begin position="26"/>
        <end position="141"/>
    </location>
</feature>
<reference evidence="3" key="1">
    <citation type="submission" date="2023-07" db="EMBL/GenBank/DDBJ databases">
        <title>Verminephrobacter genomes.</title>
        <authorList>
            <person name="Lund M.B."/>
        </authorList>
    </citation>
    <scope>NUCLEOTIDE SEQUENCE [LARGE SCALE GENOMIC DNA]</scope>
    <source>
        <strain evidence="3">AtM5-05</strain>
    </source>
</reference>
<dbReference type="GeneID" id="77321203"/>
<sequence>MSSKSLASLLLALASCAFIAGPAHARSLVPIVNQSDVAVVTSSGKAPGKEQVKQIIMTGAAARGWTVAEQADGKLLATVMVRGKHSISVLMDYAPGKYSLAYHNSMGMNYDQQGGQPVIHPKYNTWVQNLQEAIRAAALKR</sequence>
<keyword evidence="1" id="KW-0732">Signal</keyword>
<protein>
    <recommendedName>
        <fullName evidence="4">Lipoprotein</fullName>
    </recommendedName>
</protein>
<keyword evidence="3" id="KW-1185">Reference proteome</keyword>
<comment type="caution">
    <text evidence="2">The sequence shown here is derived from an EMBL/GenBank/DDBJ whole genome shotgun (WGS) entry which is preliminary data.</text>
</comment>
<feature type="signal peptide" evidence="1">
    <location>
        <begin position="1"/>
        <end position="25"/>
    </location>
</feature>
<accession>A0ABT3KSA0</accession>
<dbReference type="Proteomes" id="UP001208935">
    <property type="component" value="Unassembled WGS sequence"/>
</dbReference>
<evidence type="ECO:0000313" key="3">
    <source>
        <dbReference type="Proteomes" id="UP001208935"/>
    </source>
</evidence>
<evidence type="ECO:0000313" key="2">
    <source>
        <dbReference type="EMBL" id="MCW5321007.1"/>
    </source>
</evidence>
<evidence type="ECO:0000256" key="1">
    <source>
        <dbReference type="SAM" id="SignalP"/>
    </source>
</evidence>
<proteinExistence type="predicted"/>
<name>A0ABT3KSA0_9BURK</name>
<dbReference type="RefSeq" id="WP_265281627.1">
    <property type="nucleotide sequence ID" value="NZ_QZCW01000001.1"/>
</dbReference>